<dbReference type="AlphaFoldDB" id="A0A5C4N256"/>
<dbReference type="Gene3D" id="3.90.550.10">
    <property type="entry name" value="Spore Coat Polysaccharide Biosynthesis Protein SpsA, Chain A"/>
    <property type="match status" value="1"/>
</dbReference>
<keyword evidence="2" id="KW-1185">Reference proteome</keyword>
<dbReference type="SUPFAM" id="SSF53448">
    <property type="entry name" value="Nucleotide-diphospho-sugar transferases"/>
    <property type="match status" value="1"/>
</dbReference>
<dbReference type="OrthoDB" id="9771846at2"/>
<dbReference type="Proteomes" id="UP000305887">
    <property type="component" value="Unassembled WGS sequence"/>
</dbReference>
<gene>
    <name evidence="1" type="ORF">FHG66_07840</name>
</gene>
<name>A0A5C4N256_9RHOB</name>
<organism evidence="1 2">
    <name type="scientific">Rubellimicrobium rubrum</name>
    <dbReference type="NCBI Taxonomy" id="2585369"/>
    <lineage>
        <taxon>Bacteria</taxon>
        <taxon>Pseudomonadati</taxon>
        <taxon>Pseudomonadota</taxon>
        <taxon>Alphaproteobacteria</taxon>
        <taxon>Rhodobacterales</taxon>
        <taxon>Roseobacteraceae</taxon>
        <taxon>Rubellimicrobium</taxon>
    </lineage>
</organism>
<accession>A0A5C4N256</accession>
<proteinExistence type="predicted"/>
<dbReference type="Pfam" id="PF13641">
    <property type="entry name" value="Glyco_tranf_2_3"/>
    <property type="match status" value="1"/>
</dbReference>
<comment type="caution">
    <text evidence="1">The sequence shown here is derived from an EMBL/GenBank/DDBJ whole genome shotgun (WGS) entry which is preliminary data.</text>
</comment>
<sequence>MKVLTVILNWRTPEMTLQSAEAALREMDGIEGAITIVDNDSGDGSEEAMRNGVAARGWPETRVRVLQSGRNGGYGAGNNFGVRAGLPGGERPDLVYILNSDAFPDPGSVRALVDYLARTPEAAFAGSYIHGPDGEPHTSIFRFPSVASEFEGSARLGPVTRLLSHKTVPVLTAVDSGPVDWLMGSSLMMRQDVIDQIGLFDEGFFLYFEETDLCLRAARAGFQTHFVRESSVTHIGSASTGMKDWKRVPDYWYDSRLRYFAKNHGAAAAAAATAAHLTGGLIHRLRFRLTGRPPEDPPGFLSRMVVHHVKSAVGPSSRPQ</sequence>
<dbReference type="GO" id="GO:0016740">
    <property type="term" value="F:transferase activity"/>
    <property type="evidence" value="ECO:0007669"/>
    <property type="project" value="UniProtKB-KW"/>
</dbReference>
<evidence type="ECO:0000313" key="2">
    <source>
        <dbReference type="Proteomes" id="UP000305887"/>
    </source>
</evidence>
<protein>
    <submittedName>
        <fullName evidence="1">Glycosyltransferase family 2 protein</fullName>
    </submittedName>
</protein>
<dbReference type="EMBL" id="VDFU01000007">
    <property type="protein sequence ID" value="TNC50404.1"/>
    <property type="molecule type" value="Genomic_DNA"/>
</dbReference>
<dbReference type="InterPro" id="IPR029044">
    <property type="entry name" value="Nucleotide-diphossugar_trans"/>
</dbReference>
<evidence type="ECO:0000313" key="1">
    <source>
        <dbReference type="EMBL" id="TNC50404.1"/>
    </source>
</evidence>
<dbReference type="PANTHER" id="PTHR43179">
    <property type="entry name" value="RHAMNOSYLTRANSFERASE WBBL"/>
    <property type="match status" value="1"/>
</dbReference>
<reference evidence="1 2" key="1">
    <citation type="submission" date="2019-06" db="EMBL/GenBank/DDBJ databases">
        <title>YIM 131921 draft genome.</title>
        <authorList>
            <person name="Jiang L."/>
        </authorList>
    </citation>
    <scope>NUCLEOTIDE SEQUENCE [LARGE SCALE GENOMIC DNA]</scope>
    <source>
        <strain evidence="1 2">YIM 131921</strain>
    </source>
</reference>
<dbReference type="RefSeq" id="WP_139076200.1">
    <property type="nucleotide sequence ID" value="NZ_VDFU01000007.1"/>
</dbReference>
<dbReference type="PANTHER" id="PTHR43179:SF7">
    <property type="entry name" value="RHAMNOSYLTRANSFERASE WBBL"/>
    <property type="match status" value="1"/>
</dbReference>
<keyword evidence="1" id="KW-0808">Transferase</keyword>
<dbReference type="CDD" id="cd04186">
    <property type="entry name" value="GT_2_like_c"/>
    <property type="match status" value="1"/>
</dbReference>